<dbReference type="AlphaFoldDB" id="A0A5B6WPM4"/>
<name>A0A5B6WPM4_9ROSI</name>
<proteinExistence type="predicted"/>
<comment type="caution">
    <text evidence="2">The sequence shown here is derived from an EMBL/GenBank/DDBJ whole genome shotgun (WGS) entry which is preliminary data.</text>
</comment>
<keyword evidence="3" id="KW-1185">Reference proteome</keyword>
<gene>
    <name evidence="2" type="ORF">EPI10_005407</name>
</gene>
<feature type="region of interest" description="Disordered" evidence="1">
    <location>
        <begin position="35"/>
        <end position="86"/>
    </location>
</feature>
<reference evidence="3" key="1">
    <citation type="journal article" date="2019" name="Plant Biotechnol. J.">
        <title>Genome sequencing of the Australian wild diploid species Gossypium australe highlights disease resistance and delayed gland morphogenesis.</title>
        <authorList>
            <person name="Cai Y."/>
            <person name="Cai X."/>
            <person name="Wang Q."/>
            <person name="Wang P."/>
            <person name="Zhang Y."/>
            <person name="Cai C."/>
            <person name="Xu Y."/>
            <person name="Wang K."/>
            <person name="Zhou Z."/>
            <person name="Wang C."/>
            <person name="Geng S."/>
            <person name="Li B."/>
            <person name="Dong Q."/>
            <person name="Hou Y."/>
            <person name="Wang H."/>
            <person name="Ai P."/>
            <person name="Liu Z."/>
            <person name="Yi F."/>
            <person name="Sun M."/>
            <person name="An G."/>
            <person name="Cheng J."/>
            <person name="Zhang Y."/>
            <person name="Shi Q."/>
            <person name="Xie Y."/>
            <person name="Shi X."/>
            <person name="Chang Y."/>
            <person name="Huang F."/>
            <person name="Chen Y."/>
            <person name="Hong S."/>
            <person name="Mi L."/>
            <person name="Sun Q."/>
            <person name="Zhang L."/>
            <person name="Zhou B."/>
            <person name="Peng R."/>
            <person name="Zhang X."/>
            <person name="Liu F."/>
        </authorList>
    </citation>
    <scope>NUCLEOTIDE SEQUENCE [LARGE SCALE GENOMIC DNA]</scope>
    <source>
        <strain evidence="3">cv. PA1801</strain>
    </source>
</reference>
<evidence type="ECO:0000313" key="3">
    <source>
        <dbReference type="Proteomes" id="UP000325315"/>
    </source>
</evidence>
<evidence type="ECO:0000313" key="2">
    <source>
        <dbReference type="EMBL" id="KAA3483216.1"/>
    </source>
</evidence>
<dbReference type="Proteomes" id="UP000325315">
    <property type="component" value="Unassembled WGS sequence"/>
</dbReference>
<organism evidence="2 3">
    <name type="scientific">Gossypium australe</name>
    <dbReference type="NCBI Taxonomy" id="47621"/>
    <lineage>
        <taxon>Eukaryota</taxon>
        <taxon>Viridiplantae</taxon>
        <taxon>Streptophyta</taxon>
        <taxon>Embryophyta</taxon>
        <taxon>Tracheophyta</taxon>
        <taxon>Spermatophyta</taxon>
        <taxon>Magnoliopsida</taxon>
        <taxon>eudicotyledons</taxon>
        <taxon>Gunneridae</taxon>
        <taxon>Pentapetalae</taxon>
        <taxon>rosids</taxon>
        <taxon>malvids</taxon>
        <taxon>Malvales</taxon>
        <taxon>Malvaceae</taxon>
        <taxon>Malvoideae</taxon>
        <taxon>Gossypium</taxon>
    </lineage>
</organism>
<dbReference type="EMBL" id="SMMG02000002">
    <property type="protein sequence ID" value="KAA3483216.1"/>
    <property type="molecule type" value="Genomic_DNA"/>
</dbReference>
<evidence type="ECO:0000256" key="1">
    <source>
        <dbReference type="SAM" id="MobiDB-lite"/>
    </source>
</evidence>
<sequence length="103" mass="11769">MELQEDPNENHTYEDAYQLTENMAPTIHEVVRTIDRNPENSSEDVNYIGNKGGNSYSNTYNPSWRDQPNLKWGGNQGRGNNSNQNRQNIAYQLLICTGKGQSY</sequence>
<dbReference type="OrthoDB" id="1305902at2759"/>
<accession>A0A5B6WPM4</accession>
<feature type="compositionally biased region" description="Polar residues" evidence="1">
    <location>
        <begin position="53"/>
        <end position="66"/>
    </location>
</feature>
<protein>
    <submittedName>
        <fullName evidence="2">Uncharacterized protein</fullName>
    </submittedName>
</protein>